<evidence type="ECO:0000313" key="4">
    <source>
        <dbReference type="Proteomes" id="UP000012081"/>
    </source>
</evidence>
<proteinExistence type="predicted"/>
<organism evidence="3 4">
    <name type="scientific">Brevibacillus borstelensis AK1</name>
    <dbReference type="NCBI Taxonomy" id="1300222"/>
    <lineage>
        <taxon>Bacteria</taxon>
        <taxon>Bacillati</taxon>
        <taxon>Bacillota</taxon>
        <taxon>Bacilli</taxon>
        <taxon>Bacillales</taxon>
        <taxon>Paenibacillaceae</taxon>
        <taxon>Brevibacillus</taxon>
    </lineage>
</organism>
<dbReference type="InterPro" id="IPR003141">
    <property type="entry name" value="Pol/His_phosphatase_N"/>
</dbReference>
<feature type="domain" description="Polymerase/histidinol phosphatase N-terminal" evidence="2">
    <location>
        <begin position="17"/>
        <end position="84"/>
    </location>
</feature>
<dbReference type="STRING" id="1300222.I532_04280"/>
<dbReference type="Gene3D" id="3.20.20.140">
    <property type="entry name" value="Metal-dependent hydrolases"/>
    <property type="match status" value="1"/>
</dbReference>
<dbReference type="InterPro" id="IPR004013">
    <property type="entry name" value="PHP_dom"/>
</dbReference>
<dbReference type="GO" id="GO:0004534">
    <property type="term" value="F:5'-3' RNA exonuclease activity"/>
    <property type="evidence" value="ECO:0007669"/>
    <property type="project" value="TreeGrafter"/>
</dbReference>
<comment type="caution">
    <text evidence="3">The sequence shown here is derived from an EMBL/GenBank/DDBJ whole genome shotgun (WGS) entry which is preliminary data.</text>
</comment>
<feature type="region of interest" description="Disordered" evidence="1">
    <location>
        <begin position="1"/>
        <end position="31"/>
    </location>
</feature>
<dbReference type="AlphaFoldDB" id="M8DEL8"/>
<dbReference type="EMBL" id="APBN01000001">
    <property type="protein sequence ID" value="EMT54794.1"/>
    <property type="molecule type" value="Genomic_DNA"/>
</dbReference>
<dbReference type="InterPro" id="IPR016195">
    <property type="entry name" value="Pol/histidinol_Pase-like"/>
</dbReference>
<sequence length="298" mass="32792">MTDKGKEGEKTSMNKRADLHTHTRASDGTCEPHENVRLAAEAGLAAVAITDHDTVAGIPAALEAAGQLGQAVEVIPGVEVSSLARGQDIHVLGYFIPYEDQAFLQRLSGLRDTRHERNKLMIARLQELGIPITLEGVYRRKSGEDKNIGRPHIAEEMIELGVVQSIDEAFAVYLGKEGKAYVNPPRITPQEAITLIKEAGGVAVLAHPGLYDDDELVQELIAFGLDGIEVWHPDNSQEQREQYQRWAEAHGLVMTGGSDFHGWRGEEPFHAMLGTHTAPYDAVERLREIAGKRKRQGE</sequence>
<accession>M8DEL8</accession>
<dbReference type="SMART" id="SM00481">
    <property type="entry name" value="POLIIIAc"/>
    <property type="match status" value="1"/>
</dbReference>
<name>M8DEL8_9BACL</name>
<evidence type="ECO:0000256" key="1">
    <source>
        <dbReference type="SAM" id="MobiDB-lite"/>
    </source>
</evidence>
<gene>
    <name evidence="3" type="ORF">I532_04280</name>
</gene>
<dbReference type="PATRIC" id="fig|1300222.3.peg.883"/>
<reference evidence="3 4" key="1">
    <citation type="submission" date="2013-03" db="EMBL/GenBank/DDBJ databases">
        <title>Assembly of a new bacterial strain Brevibacillus borstelensis AK1.</title>
        <authorList>
            <person name="Rajan I."/>
            <person name="PoliReddy D."/>
            <person name="Sugumar T."/>
            <person name="Rathinam K."/>
            <person name="Alqarawi S."/>
            <person name="Khalil A.B."/>
            <person name="Sivakumar N."/>
        </authorList>
    </citation>
    <scope>NUCLEOTIDE SEQUENCE [LARGE SCALE GENOMIC DNA]</scope>
    <source>
        <strain evidence="3 4">AK1</strain>
    </source>
</reference>
<dbReference type="CDD" id="cd07438">
    <property type="entry name" value="PHP_HisPPase_AMP"/>
    <property type="match status" value="1"/>
</dbReference>
<dbReference type="GO" id="GO:0035312">
    <property type="term" value="F:5'-3' DNA exonuclease activity"/>
    <property type="evidence" value="ECO:0007669"/>
    <property type="project" value="TreeGrafter"/>
</dbReference>
<keyword evidence="4" id="KW-1185">Reference proteome</keyword>
<protein>
    <recommendedName>
        <fullName evidence="2">Polymerase/histidinol phosphatase N-terminal domain-containing protein</fullName>
    </recommendedName>
</protein>
<dbReference type="InterPro" id="IPR052018">
    <property type="entry name" value="PHP_domain"/>
</dbReference>
<dbReference type="Pfam" id="PF02811">
    <property type="entry name" value="PHP"/>
    <property type="match status" value="1"/>
</dbReference>
<evidence type="ECO:0000313" key="3">
    <source>
        <dbReference type="EMBL" id="EMT54794.1"/>
    </source>
</evidence>
<dbReference type="Gene3D" id="1.10.150.650">
    <property type="match status" value="1"/>
</dbReference>
<evidence type="ECO:0000259" key="2">
    <source>
        <dbReference type="SMART" id="SM00481"/>
    </source>
</evidence>
<dbReference type="PANTHER" id="PTHR42924">
    <property type="entry name" value="EXONUCLEASE"/>
    <property type="match status" value="1"/>
</dbReference>
<dbReference type="Proteomes" id="UP000012081">
    <property type="component" value="Unassembled WGS sequence"/>
</dbReference>
<dbReference type="PANTHER" id="PTHR42924:SF3">
    <property type="entry name" value="POLYMERASE_HISTIDINOL PHOSPHATASE N-TERMINAL DOMAIN-CONTAINING PROTEIN"/>
    <property type="match status" value="1"/>
</dbReference>
<dbReference type="SUPFAM" id="SSF89550">
    <property type="entry name" value="PHP domain-like"/>
    <property type="match status" value="1"/>
</dbReference>